<dbReference type="InterPro" id="IPR007121">
    <property type="entry name" value="RNA_pol_bsu_CS"/>
</dbReference>
<reference evidence="14 15" key="1">
    <citation type="submission" date="2024-08" db="EMBL/GenBank/DDBJ databases">
        <title>Gnathostoma spinigerum genome.</title>
        <authorList>
            <person name="Gonzalez-Bertolin B."/>
            <person name="Monzon S."/>
            <person name="Zaballos A."/>
            <person name="Jimenez P."/>
            <person name="Dekumyoy P."/>
            <person name="Varona S."/>
            <person name="Cuesta I."/>
            <person name="Sumanam S."/>
            <person name="Adisakwattana P."/>
            <person name="Gasser R.B."/>
            <person name="Hernandez-Gonzalez A."/>
            <person name="Young N.D."/>
            <person name="Perteguer M.J."/>
        </authorList>
    </citation>
    <scope>NUCLEOTIDE SEQUENCE [LARGE SCALE GENOMIC DNA]</scope>
    <source>
        <strain evidence="14">AL3</strain>
        <tissue evidence="14">Liver</tissue>
    </source>
</reference>
<dbReference type="InterPro" id="IPR037033">
    <property type="entry name" value="DNA-dir_RNAP_su2_hyb_sf"/>
</dbReference>
<dbReference type="PANTHER" id="PTHR20856">
    <property type="entry name" value="DNA-DIRECTED RNA POLYMERASE I SUBUNIT 2"/>
    <property type="match status" value="1"/>
</dbReference>
<evidence type="ECO:0000256" key="10">
    <source>
        <dbReference type="ARBA" id="ARBA00023163"/>
    </source>
</evidence>
<evidence type="ECO:0000313" key="15">
    <source>
        <dbReference type="Proteomes" id="UP001608902"/>
    </source>
</evidence>
<feature type="domain" description="DNA-directed RNA polymerase subunit 2 hybrid-binding" evidence="12">
    <location>
        <begin position="99"/>
        <end position="293"/>
    </location>
</feature>
<keyword evidence="7" id="KW-0479">Metal-binding</keyword>
<dbReference type="Gene3D" id="3.90.1800.10">
    <property type="entry name" value="RNA polymerase alpha subunit dimerisation domain"/>
    <property type="match status" value="1"/>
</dbReference>
<dbReference type="FunFam" id="2.40.270.10:FF:000011">
    <property type="entry name" value="DNA-directed RNA polymerase subunit beta"/>
    <property type="match status" value="1"/>
</dbReference>
<evidence type="ECO:0000256" key="5">
    <source>
        <dbReference type="ARBA" id="ARBA00022679"/>
    </source>
</evidence>
<dbReference type="GO" id="GO:0000428">
    <property type="term" value="C:DNA-directed RNA polymerase complex"/>
    <property type="evidence" value="ECO:0007669"/>
    <property type="project" value="UniProtKB-KW"/>
</dbReference>
<dbReference type="Pfam" id="PF04560">
    <property type="entry name" value="RNA_pol_Rpb2_7"/>
    <property type="match status" value="1"/>
</dbReference>
<dbReference type="EMBL" id="JBGFUD010002071">
    <property type="protein sequence ID" value="MFH4977120.1"/>
    <property type="molecule type" value="Genomic_DNA"/>
</dbReference>
<keyword evidence="6" id="KW-0548">Nucleotidyltransferase</keyword>
<evidence type="ECO:0000256" key="7">
    <source>
        <dbReference type="ARBA" id="ARBA00022723"/>
    </source>
</evidence>
<comment type="similarity">
    <text evidence="2">Belongs to the RNA polymerase beta chain family.</text>
</comment>
<dbReference type="Gene3D" id="2.40.270.10">
    <property type="entry name" value="DNA-directed RNA polymerase, subunit 2, domain 6"/>
    <property type="match status" value="1"/>
</dbReference>
<evidence type="ECO:0000256" key="3">
    <source>
        <dbReference type="ARBA" id="ARBA00012418"/>
    </source>
</evidence>
<dbReference type="GO" id="GO:0005634">
    <property type="term" value="C:nucleus"/>
    <property type="evidence" value="ECO:0007669"/>
    <property type="project" value="UniProtKB-SubCell"/>
</dbReference>
<evidence type="ECO:0000259" key="12">
    <source>
        <dbReference type="Pfam" id="PF00562"/>
    </source>
</evidence>
<dbReference type="Gene3D" id="2.40.50.150">
    <property type="match status" value="1"/>
</dbReference>
<dbReference type="Proteomes" id="UP001608902">
    <property type="component" value="Unassembled WGS sequence"/>
</dbReference>
<evidence type="ECO:0000256" key="9">
    <source>
        <dbReference type="ARBA" id="ARBA00022833"/>
    </source>
</evidence>
<evidence type="ECO:0000313" key="14">
    <source>
        <dbReference type="EMBL" id="MFH4977120.1"/>
    </source>
</evidence>
<dbReference type="Pfam" id="PF00562">
    <property type="entry name" value="RNA_pol_Rpb2_6"/>
    <property type="match status" value="1"/>
</dbReference>
<organism evidence="14 15">
    <name type="scientific">Gnathostoma spinigerum</name>
    <dbReference type="NCBI Taxonomy" id="75299"/>
    <lineage>
        <taxon>Eukaryota</taxon>
        <taxon>Metazoa</taxon>
        <taxon>Ecdysozoa</taxon>
        <taxon>Nematoda</taxon>
        <taxon>Chromadorea</taxon>
        <taxon>Rhabditida</taxon>
        <taxon>Spirurina</taxon>
        <taxon>Gnathostomatomorpha</taxon>
        <taxon>Gnathostomatoidea</taxon>
        <taxon>Gnathostomatidae</taxon>
        <taxon>Gnathostoma</taxon>
    </lineage>
</organism>
<keyword evidence="4" id="KW-0240">DNA-directed RNA polymerase</keyword>
<dbReference type="GO" id="GO:0003899">
    <property type="term" value="F:DNA-directed RNA polymerase activity"/>
    <property type="evidence" value="ECO:0007669"/>
    <property type="project" value="UniProtKB-EC"/>
</dbReference>
<dbReference type="EC" id="2.7.7.6" evidence="3"/>
<keyword evidence="5" id="KW-0808">Transferase</keyword>
<dbReference type="InterPro" id="IPR007641">
    <property type="entry name" value="RNA_pol_Rpb2_7"/>
</dbReference>
<dbReference type="InterPro" id="IPR015712">
    <property type="entry name" value="DNA-dir_RNA_pol_su2"/>
</dbReference>
<dbReference type="FunFam" id="3.90.1800.10:FF:000004">
    <property type="entry name" value="DNA-directed RNA polymerase subunit beta"/>
    <property type="match status" value="1"/>
</dbReference>
<keyword evidence="8" id="KW-0863">Zinc-finger</keyword>
<dbReference type="SUPFAM" id="SSF64484">
    <property type="entry name" value="beta and beta-prime subunits of DNA dependent RNA-polymerase"/>
    <property type="match status" value="1"/>
</dbReference>
<dbReference type="InterPro" id="IPR007120">
    <property type="entry name" value="DNA-dir_RNAP_su2_dom"/>
</dbReference>
<keyword evidence="11" id="KW-0539">Nucleus</keyword>
<evidence type="ECO:0000256" key="1">
    <source>
        <dbReference type="ARBA" id="ARBA00004123"/>
    </source>
</evidence>
<gene>
    <name evidence="14" type="ORF">AB6A40_003829</name>
</gene>
<evidence type="ECO:0000256" key="8">
    <source>
        <dbReference type="ARBA" id="ARBA00022771"/>
    </source>
</evidence>
<sequence>MLAMLWYYQTHVLALLRHGGNFPTSRIFTCLSEAVLATSNLCFVLDLSHGERSCSTVFMTDPNRPCKSISPDGLPIEGRLYADGDPYYSTLDLETGLYRIHKYDHTERAFCGLVRIIETTGNIGGKFCALIQWRFQRNPIIGDKFASRHGQKGINSFLWPTESLPFSEGGMVPDIIFNPHGFPSRMTIGMMIESMAGKSAAVNGMTYDASPFVFNEKKTAIEYFGKLLTLAGYNYYGNETMYSGVDGREMEAQIFFGIVYYQRLRHMIADKYQVRSTGPCDPVTKQPVKGRKKGGGIRFGEMERDAMIAHGATFCLQDRLFNCSDRDTSYICKKCGSLISVFKAAKAFIRNERGDNTELCDKSEVQFCHSCRSEKDVEIIQIPHVFSYLVAELAAMNVRTVLSVKSLNDCR</sequence>
<evidence type="ECO:0000259" key="13">
    <source>
        <dbReference type="Pfam" id="PF04560"/>
    </source>
</evidence>
<dbReference type="GO" id="GO:0008270">
    <property type="term" value="F:zinc ion binding"/>
    <property type="evidence" value="ECO:0007669"/>
    <property type="project" value="UniProtKB-KW"/>
</dbReference>
<dbReference type="InterPro" id="IPR014724">
    <property type="entry name" value="RNA_pol_RPB2_OB-fold"/>
</dbReference>
<keyword evidence="9" id="KW-0862">Zinc</keyword>
<protein>
    <recommendedName>
        <fullName evidence="3">DNA-directed RNA polymerase</fullName>
        <ecNumber evidence="3">2.7.7.6</ecNumber>
    </recommendedName>
</protein>
<feature type="domain" description="RNA polymerase Rpb2" evidence="13">
    <location>
        <begin position="295"/>
        <end position="401"/>
    </location>
</feature>
<comment type="caution">
    <text evidence="14">The sequence shown here is derived from an EMBL/GenBank/DDBJ whole genome shotgun (WGS) entry which is preliminary data.</text>
</comment>
<evidence type="ECO:0000256" key="2">
    <source>
        <dbReference type="ARBA" id="ARBA00006835"/>
    </source>
</evidence>
<evidence type="ECO:0000256" key="11">
    <source>
        <dbReference type="ARBA" id="ARBA00023242"/>
    </source>
</evidence>
<name>A0ABD6EAQ4_9BILA</name>
<dbReference type="PROSITE" id="PS01166">
    <property type="entry name" value="RNA_POL_BETA"/>
    <property type="match status" value="1"/>
</dbReference>
<keyword evidence="10" id="KW-0804">Transcription</keyword>
<accession>A0ABD6EAQ4</accession>
<proteinExistence type="inferred from homology"/>
<evidence type="ECO:0000256" key="6">
    <source>
        <dbReference type="ARBA" id="ARBA00022695"/>
    </source>
</evidence>
<keyword evidence="15" id="KW-1185">Reference proteome</keyword>
<comment type="subcellular location">
    <subcellularLocation>
        <location evidence="1">Nucleus</location>
    </subcellularLocation>
</comment>
<evidence type="ECO:0000256" key="4">
    <source>
        <dbReference type="ARBA" id="ARBA00022478"/>
    </source>
</evidence>
<dbReference type="AlphaFoldDB" id="A0ABD6EAQ4"/>